<comment type="caution">
    <text evidence="8">Lacks conserved residue(s) required for the propagation of feature annotation.</text>
</comment>
<dbReference type="PROSITE" id="PS50986">
    <property type="entry name" value="MANSC"/>
    <property type="match status" value="1"/>
</dbReference>
<evidence type="ECO:0000256" key="8">
    <source>
        <dbReference type="PROSITE-ProRule" id="PRU00124"/>
    </source>
</evidence>
<keyword evidence="6" id="KW-1015">Disulfide bond</keyword>
<keyword evidence="7" id="KW-0325">Glycoprotein</keyword>
<reference evidence="13 14" key="1">
    <citation type="submission" date="2020-08" db="EMBL/GenBank/DDBJ databases">
        <title>Aphidius gifuensis genome sequencing and assembly.</title>
        <authorList>
            <person name="Du Z."/>
        </authorList>
    </citation>
    <scope>NUCLEOTIDE SEQUENCE [LARGE SCALE GENOMIC DNA]</scope>
    <source>
        <strain evidence="13">YNYX2018</strain>
        <tissue evidence="13">Adults</tissue>
    </source>
</reference>
<keyword evidence="14" id="KW-1185">Reference proteome</keyword>
<dbReference type="SMART" id="SM00765">
    <property type="entry name" value="MANEC"/>
    <property type="match status" value="1"/>
</dbReference>
<dbReference type="Pfam" id="PF07502">
    <property type="entry name" value="MANEC"/>
    <property type="match status" value="1"/>
</dbReference>
<keyword evidence="3 11" id="KW-0732">Signal</keyword>
<dbReference type="InterPro" id="IPR013980">
    <property type="entry name" value="MANSC_dom"/>
</dbReference>
<name>A0A834XMS9_APHGI</name>
<dbReference type="Pfam" id="PF00057">
    <property type="entry name" value="Ldl_recept_a"/>
    <property type="match status" value="1"/>
</dbReference>
<dbReference type="PROSITE" id="PS50068">
    <property type="entry name" value="LDLRA_2"/>
    <property type="match status" value="1"/>
</dbReference>
<keyword evidence="2 10" id="KW-0812">Transmembrane</keyword>
<dbReference type="SUPFAM" id="SSF57424">
    <property type="entry name" value="LDL receptor-like module"/>
    <property type="match status" value="1"/>
</dbReference>
<dbReference type="InterPro" id="IPR002172">
    <property type="entry name" value="LDrepeatLR_classA_rpt"/>
</dbReference>
<evidence type="ECO:0000256" key="7">
    <source>
        <dbReference type="ARBA" id="ARBA00023180"/>
    </source>
</evidence>
<dbReference type="InterPro" id="IPR036055">
    <property type="entry name" value="LDL_receptor-like_sf"/>
</dbReference>
<feature type="chain" id="PRO_5032302481" description="MANSC domain-containing protein" evidence="11">
    <location>
        <begin position="22"/>
        <end position="561"/>
    </location>
</feature>
<dbReference type="Gene3D" id="4.10.400.10">
    <property type="entry name" value="Low-density Lipoprotein Receptor"/>
    <property type="match status" value="1"/>
</dbReference>
<evidence type="ECO:0000256" key="2">
    <source>
        <dbReference type="ARBA" id="ARBA00022692"/>
    </source>
</evidence>
<evidence type="ECO:0000256" key="4">
    <source>
        <dbReference type="ARBA" id="ARBA00022989"/>
    </source>
</evidence>
<sequence length="561" mass="64217">MLQRVLYISVEFMIILSFVKSERLSENSDFPQMQTDDLRKCMGSFNVHKDKIIRTQDSLALGGEYIADAEISGRQKCVALCCETESCDVFVYEENKPGSCYLFHCGPPHDFKCKFTNHSNYSSAVLMNIRYRKINDLRDYSRRSQQEYELKSLKKKTDLNKKKNAYTEISLSPKVPLETDSNHKTTQTTKNCSRNQYRCQNSGDCIAVYNVCDGIPQCTDGSDEASELGCPLEKSTTLPGIIFAPNVRVPEKSMYPKQTHHEDYLPTYDDAKLKDFQLPIETQAYYPQDSRQYPSQDITTSVVQLKNIRLKNNVGDIDYIQKHNDSNTDEVNNDGSYYKHEELDHTFNRKQPSVNSENTAQKNNKAAEHSWQQNERKPTRSPHHEVIYTTESQYVSIVKENSTTLENRFQALAKPANTKVLTEELASSGSNVSNKKALIEQEKSHSQLEKILKSPIQSDTKDHTLKTLRKKLLNKHKLDESYYQSDDVKYADKNFPKKTSYLQQYSLKPKGAVVSLAVGLTVAAIMVGLIACRLHVVQKRNRRGHNLYAHEADYLVNGMYL</sequence>
<dbReference type="PANTHER" id="PTHR46876:SF1">
    <property type="entry name" value="LOW-DENSITY LIPOPROTEIN RECEPTOR-RELATED PROTEIN 11"/>
    <property type="match status" value="1"/>
</dbReference>
<dbReference type="Proteomes" id="UP000639338">
    <property type="component" value="Unassembled WGS sequence"/>
</dbReference>
<gene>
    <name evidence="13" type="ORF">HCN44_008614</name>
</gene>
<evidence type="ECO:0000256" key="1">
    <source>
        <dbReference type="ARBA" id="ARBA00004479"/>
    </source>
</evidence>
<feature type="compositionally biased region" description="Polar residues" evidence="9">
    <location>
        <begin position="349"/>
        <end position="364"/>
    </location>
</feature>
<protein>
    <recommendedName>
        <fullName evidence="12">MANSC domain-containing protein</fullName>
    </recommendedName>
</protein>
<feature type="domain" description="MANSC" evidence="12">
    <location>
        <begin position="47"/>
        <end position="124"/>
    </location>
</feature>
<evidence type="ECO:0000256" key="9">
    <source>
        <dbReference type="SAM" id="MobiDB-lite"/>
    </source>
</evidence>
<dbReference type="SMART" id="SM00192">
    <property type="entry name" value="LDLa"/>
    <property type="match status" value="1"/>
</dbReference>
<proteinExistence type="predicted"/>
<dbReference type="EMBL" id="JACMRX010000005">
    <property type="protein sequence ID" value="KAF7989940.1"/>
    <property type="molecule type" value="Genomic_DNA"/>
</dbReference>
<evidence type="ECO:0000256" key="10">
    <source>
        <dbReference type="SAM" id="Phobius"/>
    </source>
</evidence>
<evidence type="ECO:0000313" key="13">
    <source>
        <dbReference type="EMBL" id="KAF7989940.1"/>
    </source>
</evidence>
<feature type="region of interest" description="Disordered" evidence="9">
    <location>
        <begin position="347"/>
        <end position="382"/>
    </location>
</feature>
<evidence type="ECO:0000259" key="12">
    <source>
        <dbReference type="PROSITE" id="PS50986"/>
    </source>
</evidence>
<evidence type="ECO:0000256" key="3">
    <source>
        <dbReference type="ARBA" id="ARBA00022729"/>
    </source>
</evidence>
<accession>A0A834XMS9</accession>
<keyword evidence="5 10" id="KW-0472">Membrane</keyword>
<dbReference type="GO" id="GO:0016020">
    <property type="term" value="C:membrane"/>
    <property type="evidence" value="ECO:0007669"/>
    <property type="project" value="UniProtKB-SubCell"/>
</dbReference>
<comment type="caution">
    <text evidence="13">The sequence shown here is derived from an EMBL/GenBank/DDBJ whole genome shotgun (WGS) entry which is preliminary data.</text>
</comment>
<dbReference type="OrthoDB" id="10037294at2759"/>
<keyword evidence="4 10" id="KW-1133">Transmembrane helix</keyword>
<evidence type="ECO:0000313" key="14">
    <source>
        <dbReference type="Proteomes" id="UP000639338"/>
    </source>
</evidence>
<evidence type="ECO:0000256" key="11">
    <source>
        <dbReference type="SAM" id="SignalP"/>
    </source>
</evidence>
<comment type="subcellular location">
    <subcellularLocation>
        <location evidence="1">Membrane</location>
        <topology evidence="1">Single-pass type I membrane protein</topology>
    </subcellularLocation>
</comment>
<feature type="signal peptide" evidence="11">
    <location>
        <begin position="1"/>
        <end position="21"/>
    </location>
</feature>
<dbReference type="CDD" id="cd00112">
    <property type="entry name" value="LDLa"/>
    <property type="match status" value="1"/>
</dbReference>
<dbReference type="InterPro" id="IPR023415">
    <property type="entry name" value="LDLR_class-A_CS"/>
</dbReference>
<organism evidence="13 14">
    <name type="scientific">Aphidius gifuensis</name>
    <name type="common">Parasitoid wasp</name>
    <dbReference type="NCBI Taxonomy" id="684658"/>
    <lineage>
        <taxon>Eukaryota</taxon>
        <taxon>Metazoa</taxon>
        <taxon>Ecdysozoa</taxon>
        <taxon>Arthropoda</taxon>
        <taxon>Hexapoda</taxon>
        <taxon>Insecta</taxon>
        <taxon>Pterygota</taxon>
        <taxon>Neoptera</taxon>
        <taxon>Endopterygota</taxon>
        <taxon>Hymenoptera</taxon>
        <taxon>Apocrita</taxon>
        <taxon>Ichneumonoidea</taxon>
        <taxon>Braconidae</taxon>
        <taxon>Aphidiinae</taxon>
        <taxon>Aphidius</taxon>
    </lineage>
</organism>
<dbReference type="AlphaFoldDB" id="A0A834XMS9"/>
<feature type="transmembrane region" description="Helical" evidence="10">
    <location>
        <begin position="512"/>
        <end position="536"/>
    </location>
</feature>
<evidence type="ECO:0000256" key="6">
    <source>
        <dbReference type="ARBA" id="ARBA00023157"/>
    </source>
</evidence>
<dbReference type="InterPro" id="IPR011106">
    <property type="entry name" value="MANSC_N"/>
</dbReference>
<evidence type="ECO:0000256" key="5">
    <source>
        <dbReference type="ARBA" id="ARBA00023136"/>
    </source>
</evidence>
<dbReference type="PROSITE" id="PS01209">
    <property type="entry name" value="LDLRA_1"/>
    <property type="match status" value="1"/>
</dbReference>
<dbReference type="PANTHER" id="PTHR46876">
    <property type="entry name" value="LOW-DENSITY LIPOPROTEIN RECEPTOR-RELATED PROTEIN 11"/>
    <property type="match status" value="1"/>
</dbReference>